<evidence type="ECO:0000313" key="1">
    <source>
        <dbReference type="EMBL" id="MBB3965117.1"/>
    </source>
</evidence>
<dbReference type="Proteomes" id="UP000582090">
    <property type="component" value="Unassembled WGS sequence"/>
</dbReference>
<proteinExistence type="predicted"/>
<name>A0A7W6CQ29_9HYPH</name>
<dbReference type="AlphaFoldDB" id="A0A7W6CQ29"/>
<accession>A0A7W6CQ29</accession>
<sequence length="152" mass="17106">MRGDILTLSAHVAFHVAPAAEQQPLVLKSGNFYHPPACSAKITACLFSSDKPPFCLDEYARYLHRLSPAYKIGGAKFLDAFLRPRNIIVKRVKREPVLTLRENESLPFFVAKRLFETLKLNTSTIEDLCRGGQDTTPGVHEFLQCVQLLLHL</sequence>
<gene>
    <name evidence="1" type="ORF">GGQ67_002785</name>
</gene>
<keyword evidence="2" id="KW-1185">Reference proteome</keyword>
<dbReference type="RefSeq" id="WP_183900709.1">
    <property type="nucleotide sequence ID" value="NZ_JACIDW010000008.1"/>
</dbReference>
<comment type="caution">
    <text evidence="1">The sequence shown here is derived from an EMBL/GenBank/DDBJ whole genome shotgun (WGS) entry which is preliminary data.</text>
</comment>
<dbReference type="EMBL" id="JACIDW010000008">
    <property type="protein sequence ID" value="MBB3965117.1"/>
    <property type="molecule type" value="Genomic_DNA"/>
</dbReference>
<organism evidence="1 2">
    <name type="scientific">Rhizobium metallidurans</name>
    <dbReference type="NCBI Taxonomy" id="1265931"/>
    <lineage>
        <taxon>Bacteria</taxon>
        <taxon>Pseudomonadati</taxon>
        <taxon>Pseudomonadota</taxon>
        <taxon>Alphaproteobacteria</taxon>
        <taxon>Hyphomicrobiales</taxon>
        <taxon>Rhizobiaceae</taxon>
        <taxon>Rhizobium/Agrobacterium group</taxon>
        <taxon>Rhizobium</taxon>
    </lineage>
</organism>
<evidence type="ECO:0000313" key="2">
    <source>
        <dbReference type="Proteomes" id="UP000582090"/>
    </source>
</evidence>
<protein>
    <submittedName>
        <fullName evidence="1">Uncharacterized protein</fullName>
    </submittedName>
</protein>
<reference evidence="1 2" key="1">
    <citation type="submission" date="2020-08" db="EMBL/GenBank/DDBJ databases">
        <title>Genomic Encyclopedia of Type Strains, Phase IV (KMG-IV): sequencing the most valuable type-strain genomes for metagenomic binning, comparative biology and taxonomic classification.</title>
        <authorList>
            <person name="Goeker M."/>
        </authorList>
    </citation>
    <scope>NUCLEOTIDE SEQUENCE [LARGE SCALE GENOMIC DNA]</scope>
    <source>
        <strain evidence="1 2">DSM 26575</strain>
    </source>
</reference>